<evidence type="ECO:0000313" key="1">
    <source>
        <dbReference type="EMBL" id="KAJ8007622.1"/>
    </source>
</evidence>
<gene>
    <name evidence="1" type="ORF">DPEC_G00096090</name>
</gene>
<organism evidence="1 2">
    <name type="scientific">Dallia pectoralis</name>
    <name type="common">Alaska blackfish</name>
    <dbReference type="NCBI Taxonomy" id="75939"/>
    <lineage>
        <taxon>Eukaryota</taxon>
        <taxon>Metazoa</taxon>
        <taxon>Chordata</taxon>
        <taxon>Craniata</taxon>
        <taxon>Vertebrata</taxon>
        <taxon>Euteleostomi</taxon>
        <taxon>Actinopterygii</taxon>
        <taxon>Neopterygii</taxon>
        <taxon>Teleostei</taxon>
        <taxon>Protacanthopterygii</taxon>
        <taxon>Esociformes</taxon>
        <taxon>Umbridae</taxon>
        <taxon>Dallia</taxon>
    </lineage>
</organism>
<dbReference type="EMBL" id="CM055735">
    <property type="protein sequence ID" value="KAJ8007622.1"/>
    <property type="molecule type" value="Genomic_DNA"/>
</dbReference>
<evidence type="ECO:0000313" key="2">
    <source>
        <dbReference type="Proteomes" id="UP001157502"/>
    </source>
</evidence>
<dbReference type="Proteomes" id="UP001157502">
    <property type="component" value="Chromosome 8"/>
</dbReference>
<proteinExistence type="predicted"/>
<protein>
    <submittedName>
        <fullName evidence="1">Uncharacterized protein</fullName>
    </submittedName>
</protein>
<name>A0ACC2GVF5_DALPE</name>
<accession>A0ACC2GVF5</accession>
<reference evidence="1" key="1">
    <citation type="submission" date="2021-05" db="EMBL/GenBank/DDBJ databases">
        <authorList>
            <person name="Pan Q."/>
            <person name="Jouanno E."/>
            <person name="Zahm M."/>
            <person name="Klopp C."/>
            <person name="Cabau C."/>
            <person name="Louis A."/>
            <person name="Berthelot C."/>
            <person name="Parey E."/>
            <person name="Roest Crollius H."/>
            <person name="Montfort J."/>
            <person name="Robinson-Rechavi M."/>
            <person name="Bouchez O."/>
            <person name="Lampietro C."/>
            <person name="Lopez Roques C."/>
            <person name="Donnadieu C."/>
            <person name="Postlethwait J."/>
            <person name="Bobe J."/>
            <person name="Dillon D."/>
            <person name="Chandos A."/>
            <person name="von Hippel F."/>
            <person name="Guiguen Y."/>
        </authorList>
    </citation>
    <scope>NUCLEOTIDE SEQUENCE</scope>
    <source>
        <strain evidence="1">YG-Jan2019</strain>
    </source>
</reference>
<sequence>MASLNVDSSFLPEEQFQCSLCMYLFTDPVSTPCGHTFCKACLGTHWDNNEICQCPCCKKRFYARPEVSTNTVIQEIAVHVKKRKLSIPEFSAAPGEVACDVCDTKKLKAMKSCLVCLTSYCETHLEPHQRVVSLKRHKLINPVENLEDRMCKKHERLLELFCRSDQTCVCVLCTETDHRAHDSVPIEDEAAHKKGELEATKAKFETMVLARKKKVDDIKHSLDLSKINTNKEIEASEKLFSTLKRSVEEGQTNLIRTLEESQTAAENNAEEFIKELEQEMTELKRRSSELDQLSDTEDHLFFLQTLQTLRIRPVTKKWSAISVHSNVSVGAVREALSKLFEICNRELKIVTDIELKTLRGFKEDVKLDVNTANKQLCVTDCGKRMKYSKTAQAVSNNVERFDTFPMVLGEEGFNSGCHYWEVQVGQRNDWDVGVAKETVSRKGEVQVKSNNGFFALEKEGYDYMVCTSPCETHYLNPRPRRVGIYVDYEGGKVSFYNVDEKSHIYSYTNQSFKEKLYPYFYVYSRAKKSEALVISSMEDPTHFFKQFLQAASKTIE</sequence>
<keyword evidence="2" id="KW-1185">Reference proteome</keyword>
<comment type="caution">
    <text evidence="1">The sequence shown here is derived from an EMBL/GenBank/DDBJ whole genome shotgun (WGS) entry which is preliminary data.</text>
</comment>